<reference evidence="1" key="1">
    <citation type="submission" date="2021-06" db="EMBL/GenBank/DDBJ databases">
        <authorList>
            <person name="Hodson N. C."/>
            <person name="Mongue J. A."/>
            <person name="Jaron S. K."/>
        </authorList>
    </citation>
    <scope>NUCLEOTIDE SEQUENCE</scope>
</reference>
<comment type="caution">
    <text evidence="1">The sequence shown here is derived from an EMBL/GenBank/DDBJ whole genome shotgun (WGS) entry which is preliminary data.</text>
</comment>
<protein>
    <submittedName>
        <fullName evidence="1">Uncharacterized protein</fullName>
    </submittedName>
</protein>
<gene>
    <name evidence="1" type="ORF">AFUS01_LOCUS41655</name>
</gene>
<dbReference type="OrthoDB" id="9973045at2759"/>
<evidence type="ECO:0000313" key="2">
    <source>
        <dbReference type="Proteomes" id="UP000708208"/>
    </source>
</evidence>
<organism evidence="1 2">
    <name type="scientific">Allacma fusca</name>
    <dbReference type="NCBI Taxonomy" id="39272"/>
    <lineage>
        <taxon>Eukaryota</taxon>
        <taxon>Metazoa</taxon>
        <taxon>Ecdysozoa</taxon>
        <taxon>Arthropoda</taxon>
        <taxon>Hexapoda</taxon>
        <taxon>Collembola</taxon>
        <taxon>Symphypleona</taxon>
        <taxon>Sminthuridae</taxon>
        <taxon>Allacma</taxon>
    </lineage>
</organism>
<dbReference type="EMBL" id="CAJVCH010562741">
    <property type="protein sequence ID" value="CAG7831937.1"/>
    <property type="molecule type" value="Genomic_DNA"/>
</dbReference>
<name>A0A8J2LKK8_9HEXA</name>
<dbReference type="AlphaFoldDB" id="A0A8J2LKK8"/>
<accession>A0A8J2LKK8</accession>
<dbReference type="Proteomes" id="UP000708208">
    <property type="component" value="Unassembled WGS sequence"/>
</dbReference>
<keyword evidence="2" id="KW-1185">Reference proteome</keyword>
<sequence>MKLNISSVFVYLLGFQLLLMIVSVLGMPWCKVPSKRNWRFPPPPPPPRRPYRPVEKAPLKLVSRIPPPRHLPGRPLIALFQHENHNGLKYEQYVGPRCYNLPNQMNDKASSLNTNGRCVKVCKDRDCKRCTKMYPGSAGHYKLEEIGLDDQITSLQPCGDIYEHV</sequence>
<proteinExistence type="predicted"/>
<evidence type="ECO:0000313" key="1">
    <source>
        <dbReference type="EMBL" id="CAG7831937.1"/>
    </source>
</evidence>